<dbReference type="AlphaFoldDB" id="A0A917Y3E0"/>
<dbReference type="EMBL" id="BMMM01000005">
    <property type="protein sequence ID" value="GGN64691.1"/>
    <property type="molecule type" value="Genomic_DNA"/>
</dbReference>
<protein>
    <submittedName>
        <fullName evidence="2">Uncharacterized protein</fullName>
    </submittedName>
</protein>
<name>A0A917Y3E0_9ACTN</name>
<dbReference type="Proteomes" id="UP000600365">
    <property type="component" value="Unassembled WGS sequence"/>
</dbReference>
<evidence type="ECO:0000313" key="2">
    <source>
        <dbReference type="EMBL" id="GGN64691.1"/>
    </source>
</evidence>
<feature type="region of interest" description="Disordered" evidence="1">
    <location>
        <begin position="60"/>
        <end position="82"/>
    </location>
</feature>
<dbReference type="RefSeq" id="WP_189186848.1">
    <property type="nucleotide sequence ID" value="NZ_BMMM01000005.1"/>
</dbReference>
<evidence type="ECO:0000256" key="1">
    <source>
        <dbReference type="SAM" id="MobiDB-lite"/>
    </source>
</evidence>
<accession>A0A917Y3E0</accession>
<gene>
    <name evidence="2" type="ORF">GCM10011579_034410</name>
</gene>
<evidence type="ECO:0000313" key="3">
    <source>
        <dbReference type="Proteomes" id="UP000600365"/>
    </source>
</evidence>
<reference evidence="2 3" key="1">
    <citation type="journal article" date="2014" name="Int. J. Syst. Evol. Microbiol.">
        <title>Complete genome sequence of Corynebacterium casei LMG S-19264T (=DSM 44701T), isolated from a smear-ripened cheese.</title>
        <authorList>
            <consortium name="US DOE Joint Genome Institute (JGI-PGF)"/>
            <person name="Walter F."/>
            <person name="Albersmeier A."/>
            <person name="Kalinowski J."/>
            <person name="Ruckert C."/>
        </authorList>
    </citation>
    <scope>NUCLEOTIDE SEQUENCE [LARGE SCALE GENOMIC DNA]</scope>
    <source>
        <strain evidence="2 3">CGMCC 4.7111</strain>
    </source>
</reference>
<feature type="compositionally biased region" description="Pro residues" evidence="1">
    <location>
        <begin position="61"/>
        <end position="75"/>
    </location>
</feature>
<organism evidence="2 3">
    <name type="scientific">Streptomyces albiflavescens</name>
    <dbReference type="NCBI Taxonomy" id="1623582"/>
    <lineage>
        <taxon>Bacteria</taxon>
        <taxon>Bacillati</taxon>
        <taxon>Actinomycetota</taxon>
        <taxon>Actinomycetes</taxon>
        <taxon>Kitasatosporales</taxon>
        <taxon>Streptomycetaceae</taxon>
        <taxon>Streptomyces</taxon>
    </lineage>
</organism>
<sequence length="152" mass="17067">MKRDLPTADAVKAAIDTVIEEAAGRGRRLTTTAVARRLGIPHATFHRHYPDLIDGYFRPRMPAPRQLPVPAPPTGQEPDKETNLSRLRRENAYLRRTLGLYEEAIHQLTLENDSLRKSAVIVALPTRSVATCTCHPQQPAFWLSGPWRPRSG</sequence>
<comment type="caution">
    <text evidence="2">The sequence shown here is derived from an EMBL/GenBank/DDBJ whole genome shotgun (WGS) entry which is preliminary data.</text>
</comment>
<keyword evidence="3" id="KW-1185">Reference proteome</keyword>
<proteinExistence type="predicted"/>